<organism evidence="3 4">
    <name type="scientific">Ornithinimicrobium humiphilum</name>
    <dbReference type="NCBI Taxonomy" id="125288"/>
    <lineage>
        <taxon>Bacteria</taxon>
        <taxon>Bacillati</taxon>
        <taxon>Actinomycetota</taxon>
        <taxon>Actinomycetes</taxon>
        <taxon>Micrococcales</taxon>
        <taxon>Ornithinimicrobiaceae</taxon>
        <taxon>Ornithinimicrobium</taxon>
    </lineage>
</organism>
<feature type="domain" description="Low molecular weight protein antigen 6 PH" evidence="2">
    <location>
        <begin position="57"/>
        <end position="113"/>
    </location>
</feature>
<keyword evidence="4" id="KW-1185">Reference proteome</keyword>
<keyword evidence="1" id="KW-0812">Transmembrane</keyword>
<evidence type="ECO:0000256" key="1">
    <source>
        <dbReference type="SAM" id="Phobius"/>
    </source>
</evidence>
<name>A0A543KRQ1_9MICO</name>
<gene>
    <name evidence="3" type="ORF">FB476_2677</name>
</gene>
<reference evidence="3 4" key="1">
    <citation type="submission" date="2019-06" db="EMBL/GenBank/DDBJ databases">
        <title>Sequencing the genomes of 1000 actinobacteria strains.</title>
        <authorList>
            <person name="Klenk H.-P."/>
        </authorList>
    </citation>
    <scope>NUCLEOTIDE SEQUENCE [LARGE SCALE GENOMIC DNA]</scope>
    <source>
        <strain evidence="3 4">DSM 12362</strain>
    </source>
</reference>
<dbReference type="AlphaFoldDB" id="A0A543KRQ1"/>
<keyword evidence="1" id="KW-0472">Membrane</keyword>
<dbReference type="EMBL" id="VFPU01000001">
    <property type="protein sequence ID" value="TQM97752.1"/>
    <property type="molecule type" value="Genomic_DNA"/>
</dbReference>
<keyword evidence="1" id="KW-1133">Transmembrane helix</keyword>
<evidence type="ECO:0000259" key="2">
    <source>
        <dbReference type="Pfam" id="PF10756"/>
    </source>
</evidence>
<feature type="transmembrane region" description="Helical" evidence="1">
    <location>
        <begin position="12"/>
        <end position="29"/>
    </location>
</feature>
<accession>A0A543KRQ1</accession>
<evidence type="ECO:0000313" key="4">
    <source>
        <dbReference type="Proteomes" id="UP000315133"/>
    </source>
</evidence>
<dbReference type="Pfam" id="PF10756">
    <property type="entry name" value="bPH_6"/>
    <property type="match status" value="1"/>
</dbReference>
<evidence type="ECO:0000313" key="3">
    <source>
        <dbReference type="EMBL" id="TQM97752.1"/>
    </source>
</evidence>
<sequence>MQPAWLPRLRAGIGLAMLLVAVVVLALSWPWRTWALLVIPAWMLLGVFLVWASRFERTGTRLEPDALTVVLGRRPRRLGRADILDVRADPPEQPWRLTAVLRDGEVIPLLGVPPTELERLRRWHVGV</sequence>
<comment type="caution">
    <text evidence="3">The sequence shown here is derived from an EMBL/GenBank/DDBJ whole genome shotgun (WGS) entry which is preliminary data.</text>
</comment>
<proteinExistence type="predicted"/>
<dbReference type="Proteomes" id="UP000315133">
    <property type="component" value="Unassembled WGS sequence"/>
</dbReference>
<protein>
    <recommendedName>
        <fullName evidence="2">Low molecular weight protein antigen 6 PH domain-containing protein</fullName>
    </recommendedName>
</protein>
<dbReference type="InterPro" id="IPR019692">
    <property type="entry name" value="CFP-6_PH"/>
</dbReference>
<feature type="transmembrane region" description="Helical" evidence="1">
    <location>
        <begin position="35"/>
        <end position="52"/>
    </location>
</feature>